<feature type="compositionally biased region" description="Basic and acidic residues" evidence="1">
    <location>
        <begin position="416"/>
        <end position="431"/>
    </location>
</feature>
<feature type="region of interest" description="Disordered" evidence="1">
    <location>
        <begin position="647"/>
        <end position="673"/>
    </location>
</feature>
<dbReference type="PROSITE" id="PS50245">
    <property type="entry name" value="CAP_GLY_2"/>
    <property type="match status" value="1"/>
</dbReference>
<dbReference type="PANTHER" id="PTHR18916:SF83">
    <property type="entry name" value="TIP ELONGATION PROTEIN 1"/>
    <property type="match status" value="1"/>
</dbReference>
<dbReference type="AlphaFoldDB" id="A0A7D8Z2V1"/>
<dbReference type="InterPro" id="IPR000938">
    <property type="entry name" value="CAP-Gly_domain"/>
</dbReference>
<dbReference type="Gene3D" id="1.10.287.1490">
    <property type="match status" value="1"/>
</dbReference>
<dbReference type="InterPro" id="IPR036859">
    <property type="entry name" value="CAP-Gly_dom_sf"/>
</dbReference>
<feature type="region of interest" description="Disordered" evidence="1">
    <location>
        <begin position="371"/>
        <end position="451"/>
    </location>
</feature>
<feature type="region of interest" description="Disordered" evidence="1">
    <location>
        <begin position="1"/>
        <end position="175"/>
    </location>
</feature>
<protein>
    <recommendedName>
        <fullName evidence="2">CAP-Gly domain-containing protein</fullName>
    </recommendedName>
</protein>
<feature type="compositionally biased region" description="Basic and acidic residues" evidence="1">
    <location>
        <begin position="663"/>
        <end position="672"/>
    </location>
</feature>
<feature type="compositionally biased region" description="Low complexity" evidence="1">
    <location>
        <begin position="840"/>
        <end position="856"/>
    </location>
</feature>
<feature type="compositionally biased region" description="Low complexity" evidence="1">
    <location>
        <begin position="101"/>
        <end position="128"/>
    </location>
</feature>
<feature type="compositionally biased region" description="Polar residues" evidence="1">
    <location>
        <begin position="1"/>
        <end position="23"/>
    </location>
</feature>
<sequence>MSRLPQLSTPGRSLQTSPGSTPAGSGIPTPSSLRRPRSSLGPGAPVAAKPDAAEMDQALKDVLRRRPPSSLGRSVSDTTDPDTPTQPSAADYSTPGRSLQAPRTPAFRPRTPSAAIATPTAAARTGPRQSIAAPRASLIGSTSTPSRRTSMSTSTSAVATPTFRRPESRASTMAEAKWSPQVGDRVRLPSHGYEGTLRYLGPTHIRDGIWAGVELEGGFQGKGRNDGSVDGVQYFECAPMCGIFALADKLSPPTSERAAPSRPASVASQRSLTSSYSASGRVTPAGRRAVTPSFGTRSVSGRPKADEDPSVTPTAARAEAKITAGSRASKYLGVTAKQLEARTGVAAAPAKSLTASTTTTPRASKIGIAGVTPARGRPSIGGLTTPKPRVPRMSSATEMMPPPPSPQAKQQNHAAAELERELEELRRKNTELEDQLSNADALAEAQRQDAEELRLDLERVKAEAEALEVQLATTNSSASEHRQRADELNQSGDKLKEELEAKIKELTEVQREMQLAAERASGELEAGIEAKRVEVRKVEERAEAAEFEAAELKRLVDELTLAGNQIIELNESKQFTFECQIRDLQESLSKKDEEIETLKKADAADAEKPSSPRAATAAEIDNETLTAQVKHLQNRIVSLEEQIDEARSQAESDSNAWQAKYNKTRDSERSGADELAASKAEVVRLNKEAEGAAARIAELQGAVKENQSALEAARADIEALRGEATVSVRRIASLTLQEAESLRVAAQQENKISELQAKVTQLSAHEARARDLENKISMSRRPRTSTGTIEEAEKSIRGYRHIVQEMTSENALLKSRHSDLEDEIAMLKEEIKLLQDINESDAPASSASSVRSRSRR</sequence>
<keyword evidence="4" id="KW-1185">Reference proteome</keyword>
<feature type="compositionally biased region" description="Low complexity" evidence="1">
    <location>
        <begin position="252"/>
        <end position="271"/>
    </location>
</feature>
<dbReference type="Proteomes" id="UP000473826">
    <property type="component" value="Unassembled WGS sequence"/>
</dbReference>
<accession>A0A7D8Z2V1</accession>
<feature type="compositionally biased region" description="Low complexity" evidence="1">
    <location>
        <begin position="68"/>
        <end position="87"/>
    </location>
</feature>
<dbReference type="OrthoDB" id="2130750at2759"/>
<dbReference type="Pfam" id="PF01302">
    <property type="entry name" value="CAP_GLY"/>
    <property type="match status" value="1"/>
</dbReference>
<reference evidence="3 4" key="1">
    <citation type="journal article" date="2019" name="PLoS Genet.">
        <title>Convergent evolution of linked mating-type loci in basidiomycete fungi.</title>
        <authorList>
            <person name="Sun S."/>
            <person name="Coelho M.A."/>
            <person name="Heitman J."/>
            <person name="Nowrousian M."/>
        </authorList>
    </citation>
    <scope>NUCLEOTIDE SEQUENCE [LARGE SCALE GENOMIC DNA]</scope>
    <source>
        <strain evidence="3 4">CBS 4282</strain>
    </source>
</reference>
<comment type="caution">
    <text evidence="3">The sequence shown here is derived from an EMBL/GenBank/DDBJ whole genome shotgun (WGS) entry which is preliminary data.</text>
</comment>
<dbReference type="Gene3D" id="2.30.30.190">
    <property type="entry name" value="CAP Gly-rich-like domain"/>
    <property type="match status" value="1"/>
</dbReference>
<organism evidence="3 4">
    <name type="scientific">Vanrija humicola</name>
    <name type="common">Yeast</name>
    <name type="synonym">Cryptococcus humicola</name>
    <dbReference type="NCBI Taxonomy" id="5417"/>
    <lineage>
        <taxon>Eukaryota</taxon>
        <taxon>Fungi</taxon>
        <taxon>Dikarya</taxon>
        <taxon>Basidiomycota</taxon>
        <taxon>Agaricomycotina</taxon>
        <taxon>Tremellomycetes</taxon>
        <taxon>Trichosporonales</taxon>
        <taxon>Trichosporonaceae</taxon>
        <taxon>Vanrija</taxon>
    </lineage>
</organism>
<dbReference type="SMART" id="SM01052">
    <property type="entry name" value="CAP_GLY"/>
    <property type="match status" value="1"/>
</dbReference>
<evidence type="ECO:0000259" key="2">
    <source>
        <dbReference type="PROSITE" id="PS50245"/>
    </source>
</evidence>
<evidence type="ECO:0000313" key="3">
    <source>
        <dbReference type="EMBL" id="TXT13250.1"/>
    </source>
</evidence>
<feature type="compositionally biased region" description="Basic and acidic residues" evidence="1">
    <location>
        <begin position="479"/>
        <end position="496"/>
    </location>
</feature>
<feature type="region of interest" description="Disordered" evidence="1">
    <location>
        <begin position="835"/>
        <end position="856"/>
    </location>
</feature>
<feature type="region of interest" description="Disordered" evidence="1">
    <location>
        <begin position="252"/>
        <end position="319"/>
    </location>
</feature>
<feature type="compositionally biased region" description="Low complexity" evidence="1">
    <location>
        <begin position="141"/>
        <end position="162"/>
    </location>
</feature>
<name>A0A7D8Z2V1_VANHU</name>
<evidence type="ECO:0000313" key="4">
    <source>
        <dbReference type="Proteomes" id="UP000473826"/>
    </source>
</evidence>
<feature type="domain" description="CAP-Gly" evidence="2">
    <location>
        <begin position="201"/>
        <end position="246"/>
    </location>
</feature>
<dbReference type="EMBL" id="QKWK01000002">
    <property type="protein sequence ID" value="TXT13250.1"/>
    <property type="molecule type" value="Genomic_DNA"/>
</dbReference>
<dbReference type="PANTHER" id="PTHR18916">
    <property type="entry name" value="DYNACTIN 1-RELATED MICROTUBULE-BINDING"/>
    <property type="match status" value="1"/>
</dbReference>
<gene>
    <name evidence="3" type="ORF">VHUM_00617</name>
</gene>
<evidence type="ECO:0000256" key="1">
    <source>
        <dbReference type="SAM" id="MobiDB-lite"/>
    </source>
</evidence>
<proteinExistence type="predicted"/>
<dbReference type="SUPFAM" id="SSF74924">
    <property type="entry name" value="Cap-Gly domain"/>
    <property type="match status" value="1"/>
</dbReference>
<feature type="region of interest" description="Disordered" evidence="1">
    <location>
        <begin position="471"/>
        <end position="496"/>
    </location>
</feature>
<feature type="compositionally biased region" description="Low complexity" evidence="1">
    <location>
        <begin position="30"/>
        <end position="43"/>
    </location>
</feature>